<protein>
    <submittedName>
        <fullName evidence="2 4">Uncharacterized protein</fullName>
    </submittedName>
</protein>
<sequence>MFIAFGIYCVVFKKQKNKFIHDKSSFIKVDLSTKYQHIENQRTYYIVTGLLLLFAIFTFITNIIKILFTSIFNNILKAESSNYIFFMGVFLKTAGTISYLLWKIPSLLKDVEKILKINTRREVGNQTEKNKNNGSNIVVPQATQNNYFNQYGKEW</sequence>
<dbReference type="Proteomes" id="UP000035682">
    <property type="component" value="Unplaced"/>
</dbReference>
<evidence type="ECO:0000313" key="2">
    <source>
        <dbReference type="EMBL" id="CEF68782.1"/>
    </source>
</evidence>
<keyword evidence="1" id="KW-0472">Membrane</keyword>
<evidence type="ECO:0000313" key="3">
    <source>
        <dbReference type="Proteomes" id="UP000035682"/>
    </source>
</evidence>
<evidence type="ECO:0000313" key="5">
    <source>
        <dbReference type="WormBase" id="SRAE_2000343700"/>
    </source>
</evidence>
<accession>A0A090LGA6</accession>
<dbReference type="EMBL" id="LN609529">
    <property type="protein sequence ID" value="CEF68782.1"/>
    <property type="molecule type" value="Genomic_DNA"/>
</dbReference>
<reference evidence="4" key="2">
    <citation type="submission" date="2020-12" db="UniProtKB">
        <authorList>
            <consortium name="WormBaseParasite"/>
        </authorList>
    </citation>
    <scope>IDENTIFICATION</scope>
</reference>
<evidence type="ECO:0000256" key="1">
    <source>
        <dbReference type="SAM" id="Phobius"/>
    </source>
</evidence>
<dbReference type="CTD" id="36381152"/>
<dbReference type="AlphaFoldDB" id="A0A090LGA6"/>
<feature type="transmembrane region" description="Helical" evidence="1">
    <location>
        <begin position="83"/>
        <end position="102"/>
    </location>
</feature>
<dbReference type="GeneID" id="36381152"/>
<keyword evidence="1" id="KW-1133">Transmembrane helix</keyword>
<feature type="transmembrane region" description="Helical" evidence="1">
    <location>
        <begin position="44"/>
        <end position="71"/>
    </location>
</feature>
<keyword evidence="1" id="KW-0812">Transmembrane</keyword>
<dbReference type="WormBase" id="SRAE_2000343700">
    <property type="protein sequence ID" value="SRP00070"/>
    <property type="gene ID" value="WBGene00263659"/>
</dbReference>
<keyword evidence="3" id="KW-1185">Reference proteome</keyword>
<dbReference type="RefSeq" id="XP_024507982.1">
    <property type="nucleotide sequence ID" value="XM_024654630.1"/>
</dbReference>
<proteinExistence type="predicted"/>
<reference evidence="2 3" key="1">
    <citation type="submission" date="2014-09" db="EMBL/GenBank/DDBJ databases">
        <authorList>
            <person name="Martin A.A."/>
        </authorList>
    </citation>
    <scope>NUCLEOTIDE SEQUENCE</scope>
    <source>
        <strain evidence="3">ED321</strain>
        <strain evidence="2">ED321 Heterogonic</strain>
    </source>
</reference>
<evidence type="ECO:0000313" key="4">
    <source>
        <dbReference type="WBParaSite" id="SRAE_2000343700.1"/>
    </source>
</evidence>
<gene>
    <name evidence="2 4 5" type="ORF">SRAE_2000343700</name>
</gene>
<organism evidence="2">
    <name type="scientific">Strongyloides ratti</name>
    <name type="common">Parasitic roundworm</name>
    <dbReference type="NCBI Taxonomy" id="34506"/>
    <lineage>
        <taxon>Eukaryota</taxon>
        <taxon>Metazoa</taxon>
        <taxon>Ecdysozoa</taxon>
        <taxon>Nematoda</taxon>
        <taxon>Chromadorea</taxon>
        <taxon>Rhabditida</taxon>
        <taxon>Tylenchina</taxon>
        <taxon>Panagrolaimomorpha</taxon>
        <taxon>Strongyloidoidea</taxon>
        <taxon>Strongyloididae</taxon>
        <taxon>Strongyloides</taxon>
    </lineage>
</organism>
<dbReference type="WBParaSite" id="SRAE_2000343700.1">
    <property type="protein sequence ID" value="SRAE_2000343700.1"/>
    <property type="gene ID" value="WBGene00263659"/>
</dbReference>
<name>A0A090LGA6_STRRB</name>